<dbReference type="Pfam" id="PF00533">
    <property type="entry name" value="BRCT"/>
    <property type="match status" value="1"/>
</dbReference>
<dbReference type="InParanoid" id="A0A672L5X5"/>
<organism evidence="2 3">
    <name type="scientific">Sinocyclocheilus grahami</name>
    <name type="common">Dianchi golden-line fish</name>
    <name type="synonym">Barbus grahami</name>
    <dbReference type="NCBI Taxonomy" id="75366"/>
    <lineage>
        <taxon>Eukaryota</taxon>
        <taxon>Metazoa</taxon>
        <taxon>Chordata</taxon>
        <taxon>Craniata</taxon>
        <taxon>Vertebrata</taxon>
        <taxon>Euteleostomi</taxon>
        <taxon>Actinopterygii</taxon>
        <taxon>Neopterygii</taxon>
        <taxon>Teleostei</taxon>
        <taxon>Ostariophysi</taxon>
        <taxon>Cypriniformes</taxon>
        <taxon>Cyprinidae</taxon>
        <taxon>Cyprininae</taxon>
        <taxon>Sinocyclocheilus</taxon>
    </lineage>
</organism>
<dbReference type="FunFam" id="3.40.50.10190:FF:000035">
    <property type="entry name" value="DNA-directed DNA/RNA polymerase mu"/>
    <property type="match status" value="1"/>
</dbReference>
<evidence type="ECO:0000259" key="1">
    <source>
        <dbReference type="PROSITE" id="PS50172"/>
    </source>
</evidence>
<dbReference type="GO" id="GO:0003887">
    <property type="term" value="F:DNA-directed DNA polymerase activity"/>
    <property type="evidence" value="ECO:0007669"/>
    <property type="project" value="InterPro"/>
</dbReference>
<reference evidence="2" key="1">
    <citation type="submission" date="2025-08" db="UniProtKB">
        <authorList>
            <consortium name="Ensembl"/>
        </authorList>
    </citation>
    <scope>IDENTIFICATION</scope>
</reference>
<dbReference type="GO" id="GO:0003912">
    <property type="term" value="F:DNA nucleotidylexotransferase activity"/>
    <property type="evidence" value="ECO:0007669"/>
    <property type="project" value="TreeGrafter"/>
</dbReference>
<dbReference type="SMART" id="SM00292">
    <property type="entry name" value="BRCT"/>
    <property type="match status" value="1"/>
</dbReference>
<dbReference type="Proteomes" id="UP000472262">
    <property type="component" value="Unassembled WGS sequence"/>
</dbReference>
<dbReference type="AlphaFoldDB" id="A0A672L5X5"/>
<dbReference type="InterPro" id="IPR018944">
    <property type="entry name" value="DNA_pol_lambd_fingers_domain"/>
</dbReference>
<proteinExistence type="predicted"/>
<dbReference type="PROSITE" id="PS50172">
    <property type="entry name" value="BRCT"/>
    <property type="match status" value="1"/>
</dbReference>
<dbReference type="InterPro" id="IPR036420">
    <property type="entry name" value="BRCT_dom_sf"/>
</dbReference>
<reference evidence="2" key="2">
    <citation type="submission" date="2025-09" db="UniProtKB">
        <authorList>
            <consortium name="Ensembl"/>
        </authorList>
    </citation>
    <scope>IDENTIFICATION</scope>
</reference>
<dbReference type="Gene3D" id="1.10.150.20">
    <property type="entry name" value="5' to 3' exonuclease, C-terminal subdomain"/>
    <property type="match status" value="1"/>
</dbReference>
<evidence type="ECO:0000313" key="3">
    <source>
        <dbReference type="Proteomes" id="UP000472262"/>
    </source>
</evidence>
<dbReference type="Pfam" id="PF10391">
    <property type="entry name" value="DNA_pol_lambd_f"/>
    <property type="match status" value="1"/>
</dbReference>
<dbReference type="SUPFAM" id="SSF81585">
    <property type="entry name" value="PsbU/PolX domain-like"/>
    <property type="match status" value="1"/>
</dbReference>
<accession>A0A672L5X5</accession>
<keyword evidence="3" id="KW-1185">Reference proteome</keyword>
<dbReference type="SUPFAM" id="SSF52113">
    <property type="entry name" value="BRCT domain"/>
    <property type="match status" value="1"/>
</dbReference>
<dbReference type="PRINTS" id="PR00871">
    <property type="entry name" value="DNAPOLXTDT"/>
</dbReference>
<dbReference type="GO" id="GO:0003677">
    <property type="term" value="F:DNA binding"/>
    <property type="evidence" value="ECO:0007669"/>
    <property type="project" value="InterPro"/>
</dbReference>
<dbReference type="Gene3D" id="3.40.50.10190">
    <property type="entry name" value="BRCT domain"/>
    <property type="match status" value="1"/>
</dbReference>
<dbReference type="InterPro" id="IPR001357">
    <property type="entry name" value="BRCT_dom"/>
</dbReference>
<dbReference type="PANTHER" id="PTHR11276:SF21">
    <property type="entry name" value="DNA NUCLEOTIDYLEXOTRANSFERASE"/>
    <property type="match status" value="1"/>
</dbReference>
<evidence type="ECO:0000313" key="2">
    <source>
        <dbReference type="Ensembl" id="ENSSGRP00000017693.1"/>
    </source>
</evidence>
<protein>
    <submittedName>
        <fullName evidence="2">Deoxynucleotidyltransferase, terminal</fullName>
    </submittedName>
</protein>
<dbReference type="GO" id="GO:0005634">
    <property type="term" value="C:nucleus"/>
    <property type="evidence" value="ECO:0007669"/>
    <property type="project" value="TreeGrafter"/>
</dbReference>
<sequence>QLPRRRPEVAFTRGHEEVKFRDVTLFLVERRMGKSRRNFLSNLARSKGFCVDDALSADVTHVVSEGNVAQELWSWLEEQGFREMHDKHVLHISWFTESMSAGRPVPVQTRHYIQEISECGSSSRVEEILSDERYRTMKVNSVFGVGLKTAESWFCRGLRTFEQVLSEPSIRLNRMQTAGFLFYEDISKPVSRTEASALKIIVEEAVICANPSATVSITGGFRR</sequence>
<dbReference type="Ensembl" id="ENSSGRT00000019127.1">
    <property type="protein sequence ID" value="ENSSGRP00000017693.1"/>
    <property type="gene ID" value="ENSSGRG00000010741.1"/>
</dbReference>
<feature type="domain" description="BRCT" evidence="1">
    <location>
        <begin position="15"/>
        <end position="112"/>
    </location>
</feature>
<dbReference type="InterPro" id="IPR022312">
    <property type="entry name" value="DNA_pol_X"/>
</dbReference>
<dbReference type="OMA" id="HEEVKFR"/>
<dbReference type="PRINTS" id="PR00869">
    <property type="entry name" value="DNAPOLX"/>
</dbReference>
<name>A0A672L5X5_SINGR</name>
<dbReference type="GO" id="GO:0006303">
    <property type="term" value="P:double-strand break repair via nonhomologous end joining"/>
    <property type="evidence" value="ECO:0007669"/>
    <property type="project" value="TreeGrafter"/>
</dbReference>
<dbReference type="PANTHER" id="PTHR11276">
    <property type="entry name" value="DNA POLYMERASE TYPE-X FAMILY MEMBER"/>
    <property type="match status" value="1"/>
</dbReference>
<dbReference type="CDD" id="cd17713">
    <property type="entry name" value="BRCT_polymerase_mu_like"/>
    <property type="match status" value="1"/>
</dbReference>
<dbReference type="InterPro" id="IPR001726">
    <property type="entry name" value="TdT/Mu"/>
</dbReference>